<dbReference type="PROSITE" id="PS00216">
    <property type="entry name" value="SUGAR_TRANSPORT_1"/>
    <property type="match status" value="1"/>
</dbReference>
<comment type="similarity">
    <text evidence="2 7">Belongs to the major facilitator superfamily. Sugar transporter (TC 2.A.1.1) family.</text>
</comment>
<dbReference type="PANTHER" id="PTHR48022:SF48">
    <property type="entry name" value="SUGAR TRANSPORTER, PUTATIVE (AFU_ORTHOLOGUE AFUA_3G06730)-RELATED"/>
    <property type="match status" value="1"/>
</dbReference>
<evidence type="ECO:0000256" key="5">
    <source>
        <dbReference type="ARBA" id="ARBA00022989"/>
    </source>
</evidence>
<organism evidence="10 11">
    <name type="scientific">[Emmonsia] crescens</name>
    <dbReference type="NCBI Taxonomy" id="73230"/>
    <lineage>
        <taxon>Eukaryota</taxon>
        <taxon>Fungi</taxon>
        <taxon>Dikarya</taxon>
        <taxon>Ascomycota</taxon>
        <taxon>Pezizomycotina</taxon>
        <taxon>Eurotiomycetes</taxon>
        <taxon>Eurotiomycetidae</taxon>
        <taxon>Onygenales</taxon>
        <taxon>Ajellomycetaceae</taxon>
        <taxon>Emergomyces</taxon>
    </lineage>
</organism>
<keyword evidence="5 8" id="KW-1133">Transmembrane helix</keyword>
<dbReference type="Pfam" id="PF00083">
    <property type="entry name" value="Sugar_tr"/>
    <property type="match status" value="1"/>
</dbReference>
<feature type="transmembrane region" description="Helical" evidence="8">
    <location>
        <begin position="502"/>
        <end position="521"/>
    </location>
</feature>
<keyword evidence="11" id="KW-1185">Reference proteome</keyword>
<dbReference type="FunFam" id="1.20.1250.20:FF:000451">
    <property type="entry name" value="MFS sugar transporter, putative"/>
    <property type="match status" value="1"/>
</dbReference>
<dbReference type="VEuPathDB" id="FungiDB:EMCG_01576"/>
<feature type="transmembrane region" description="Helical" evidence="8">
    <location>
        <begin position="33"/>
        <end position="50"/>
    </location>
</feature>
<keyword evidence="4 8" id="KW-0812">Transmembrane</keyword>
<dbReference type="PANTHER" id="PTHR48022">
    <property type="entry name" value="PLASTIDIC GLUCOSE TRANSPORTER 4"/>
    <property type="match status" value="1"/>
</dbReference>
<evidence type="ECO:0000256" key="2">
    <source>
        <dbReference type="ARBA" id="ARBA00010992"/>
    </source>
</evidence>
<keyword evidence="6 8" id="KW-0472">Membrane</keyword>
<feature type="transmembrane region" description="Helical" evidence="8">
    <location>
        <begin position="133"/>
        <end position="154"/>
    </location>
</feature>
<dbReference type="AlphaFoldDB" id="A0A2B7ZCC7"/>
<evidence type="ECO:0000256" key="8">
    <source>
        <dbReference type="SAM" id="Phobius"/>
    </source>
</evidence>
<feature type="transmembrane region" description="Helical" evidence="8">
    <location>
        <begin position="471"/>
        <end position="490"/>
    </location>
</feature>
<dbReference type="GO" id="GO:0005351">
    <property type="term" value="F:carbohydrate:proton symporter activity"/>
    <property type="evidence" value="ECO:0007669"/>
    <property type="project" value="TreeGrafter"/>
</dbReference>
<feature type="transmembrane region" description="Helical" evidence="8">
    <location>
        <begin position="77"/>
        <end position="97"/>
    </location>
</feature>
<evidence type="ECO:0000313" key="11">
    <source>
        <dbReference type="Proteomes" id="UP000226031"/>
    </source>
</evidence>
<dbReference type="PROSITE" id="PS00217">
    <property type="entry name" value="SUGAR_TRANSPORT_2"/>
    <property type="match status" value="1"/>
</dbReference>
<dbReference type="InterPro" id="IPR050360">
    <property type="entry name" value="MFS_Sugar_Transporters"/>
</dbReference>
<evidence type="ECO:0000256" key="7">
    <source>
        <dbReference type="RuleBase" id="RU003346"/>
    </source>
</evidence>
<comment type="caution">
    <text evidence="10">The sequence shown here is derived from an EMBL/GenBank/DDBJ whole genome shotgun (WGS) entry which is preliminary data.</text>
</comment>
<dbReference type="EMBL" id="PDND01000135">
    <property type="protein sequence ID" value="PGH31235.1"/>
    <property type="molecule type" value="Genomic_DNA"/>
</dbReference>
<dbReference type="Gene3D" id="1.20.1250.20">
    <property type="entry name" value="MFS general substrate transporter like domains"/>
    <property type="match status" value="2"/>
</dbReference>
<sequence length="583" mass="63001">MAQHNIRDEDAPLPVEAPVSESGGFRVIFQNPFLFGVALFSSLGGLLFGYDQGVVSGVLTMESFGALFPRIYSDSGFKGWFVSTLLLAAWLGSLANGPFADYIGRKSSMIVAVVIFLVGSAIQAGAVNLGMLFFGRAMAGFAVGQLTMVVPLYISEVSLPTIRGGLVVLQQLSITVGILLSYWIDYGSNYIGGSRCAPNIPYSGGTPNSPAFDPYNDVGPNGCDGQSNAAWRIPFSLQIIPAIILGVGMIFFPDSPRWLLMKDRDEDALATLGKLRRQSTNDPALMAEYLEIKASVIVENTFATENYAGMRGMRLHAAQYYSLVSTWSRFKRLAIGCCVMFFQQFMGCNAMIYYAPTIFGQLGLDGNTTSLLATGVYGIVNCLSTLPALFWIDKVGRRALLMCGATGTCISLVIVGAIIAKYGSSLVDHSTAGWAGIAFIYIYDINFSYSFAPIGWVLPSEIFNLSIRSKAISITTSTTWMCNFIIGLVTPDMLETITWGTYIFFAAFCLLALAFTFFFIPETRGKTLEDMDLVFGDTAAHEEQQRIVQIEAALRGTPLAGAGMGKAASKESLFGGGKRVESV</sequence>
<dbReference type="PRINTS" id="PR00171">
    <property type="entry name" value="SUGRTRNSPORT"/>
</dbReference>
<dbReference type="STRING" id="73230.A0A2B7ZCC7"/>
<evidence type="ECO:0000256" key="1">
    <source>
        <dbReference type="ARBA" id="ARBA00004141"/>
    </source>
</evidence>
<comment type="subcellular location">
    <subcellularLocation>
        <location evidence="1">Membrane</location>
        <topology evidence="1">Multi-pass membrane protein</topology>
    </subcellularLocation>
</comment>
<feature type="transmembrane region" description="Helical" evidence="8">
    <location>
        <begin position="399"/>
        <end position="420"/>
    </location>
</feature>
<protein>
    <recommendedName>
        <fullName evidence="9">Major facilitator superfamily (MFS) profile domain-containing protein</fullName>
    </recommendedName>
</protein>
<feature type="transmembrane region" description="Helical" evidence="8">
    <location>
        <begin position="109"/>
        <end position="127"/>
    </location>
</feature>
<evidence type="ECO:0000256" key="4">
    <source>
        <dbReference type="ARBA" id="ARBA00022692"/>
    </source>
</evidence>
<dbReference type="GO" id="GO:0016020">
    <property type="term" value="C:membrane"/>
    <property type="evidence" value="ECO:0007669"/>
    <property type="project" value="UniProtKB-SubCell"/>
</dbReference>
<feature type="transmembrane region" description="Helical" evidence="8">
    <location>
        <begin position="235"/>
        <end position="252"/>
    </location>
</feature>
<dbReference type="SUPFAM" id="SSF103473">
    <property type="entry name" value="MFS general substrate transporter"/>
    <property type="match status" value="1"/>
</dbReference>
<dbReference type="InterPro" id="IPR005828">
    <property type="entry name" value="MFS_sugar_transport-like"/>
</dbReference>
<feature type="transmembrane region" description="Helical" evidence="8">
    <location>
        <begin position="166"/>
        <end position="184"/>
    </location>
</feature>
<feature type="transmembrane region" description="Helical" evidence="8">
    <location>
        <begin position="375"/>
        <end position="392"/>
    </location>
</feature>
<proteinExistence type="inferred from homology"/>
<evidence type="ECO:0000313" key="10">
    <source>
        <dbReference type="EMBL" id="PGH31235.1"/>
    </source>
</evidence>
<dbReference type="InterPro" id="IPR003663">
    <property type="entry name" value="Sugar/inositol_transpt"/>
</dbReference>
<evidence type="ECO:0000259" key="9">
    <source>
        <dbReference type="PROSITE" id="PS50850"/>
    </source>
</evidence>
<evidence type="ECO:0000256" key="3">
    <source>
        <dbReference type="ARBA" id="ARBA00022448"/>
    </source>
</evidence>
<reference evidence="10 11" key="1">
    <citation type="submission" date="2017-10" db="EMBL/GenBank/DDBJ databases">
        <title>Comparative genomics in systemic dimorphic fungi from Ajellomycetaceae.</title>
        <authorList>
            <person name="Munoz J.F."/>
            <person name="Mcewen J.G."/>
            <person name="Clay O.K."/>
            <person name="Cuomo C.A."/>
        </authorList>
    </citation>
    <scope>NUCLEOTIDE SEQUENCE [LARGE SCALE GENOMIC DNA]</scope>
    <source>
        <strain evidence="10 11">UAMH4076</strain>
    </source>
</reference>
<gene>
    <name evidence="10" type="ORF">GX50_05972</name>
</gene>
<feature type="transmembrane region" description="Helical" evidence="8">
    <location>
        <begin position="432"/>
        <end position="459"/>
    </location>
</feature>
<name>A0A2B7ZCC7_9EURO</name>
<dbReference type="InterPro" id="IPR005829">
    <property type="entry name" value="Sugar_transporter_CS"/>
</dbReference>
<dbReference type="FunFam" id="1.20.1250.20:FF:000388">
    <property type="entry name" value="MFS sugar transporter, putative"/>
    <property type="match status" value="1"/>
</dbReference>
<dbReference type="Proteomes" id="UP000226031">
    <property type="component" value="Unassembled WGS sequence"/>
</dbReference>
<dbReference type="InterPro" id="IPR036259">
    <property type="entry name" value="MFS_trans_sf"/>
</dbReference>
<dbReference type="NCBIfam" id="TIGR00879">
    <property type="entry name" value="SP"/>
    <property type="match status" value="1"/>
</dbReference>
<dbReference type="PROSITE" id="PS50850">
    <property type="entry name" value="MFS"/>
    <property type="match status" value="1"/>
</dbReference>
<dbReference type="InterPro" id="IPR020846">
    <property type="entry name" value="MFS_dom"/>
</dbReference>
<accession>A0A2B7ZCC7</accession>
<feature type="transmembrane region" description="Helical" evidence="8">
    <location>
        <begin position="333"/>
        <end position="355"/>
    </location>
</feature>
<keyword evidence="3 7" id="KW-0813">Transport</keyword>
<evidence type="ECO:0000256" key="6">
    <source>
        <dbReference type="ARBA" id="ARBA00023136"/>
    </source>
</evidence>
<feature type="domain" description="Major facilitator superfamily (MFS) profile" evidence="9">
    <location>
        <begin position="37"/>
        <end position="524"/>
    </location>
</feature>